<evidence type="ECO:0000313" key="6">
    <source>
        <dbReference type="Proteomes" id="UP000190683"/>
    </source>
</evidence>
<evidence type="ECO:0000256" key="3">
    <source>
        <dbReference type="ARBA" id="ARBA00022679"/>
    </source>
</evidence>
<dbReference type="AlphaFoldDB" id="A0A1T0CUZ5"/>
<dbReference type="RefSeq" id="WP_078317326.1">
    <property type="nucleotide sequence ID" value="NZ_MUYV01000002.1"/>
</dbReference>
<sequence>MKKIAVVITTFNSAKCIGRLIDKLLSQSYPVRRIIIVDNNSSDNTCSIINGYHNDKIYLHQLGANLGGAGGFAKGFEIAKNDDCDYIVSFDDDAYPYDEHFVADMVAIKQTYNHDVVSALVADMDNHHLSAYEYKVNGEKLTQVDKIKYIELLDNEIKLFNGVLFDKKVVEKIGVPRAEFFIRGDEQEYKMRILNAGYKTTVYTKVIVFHPTSVNEYFYLKGKRYHHLDSPFKLFYSTRNQAYMLRLRQDINFFKKSKIVYKHWWRYTWFYLVYKKDVRNYCLWLKAFIYGLVGYMNNDFKG</sequence>
<dbReference type="InterPro" id="IPR001173">
    <property type="entry name" value="Glyco_trans_2-like"/>
</dbReference>
<dbReference type="PANTHER" id="PTHR43179:SF12">
    <property type="entry name" value="GALACTOFURANOSYLTRANSFERASE GLFT2"/>
    <property type="match status" value="1"/>
</dbReference>
<keyword evidence="2" id="KW-0328">Glycosyltransferase</keyword>
<gene>
    <name evidence="5" type="ORF">B0681_03300</name>
</gene>
<dbReference type="EMBL" id="MUYV01000002">
    <property type="protein sequence ID" value="OOS26178.1"/>
    <property type="molecule type" value="Genomic_DNA"/>
</dbReference>
<evidence type="ECO:0000256" key="2">
    <source>
        <dbReference type="ARBA" id="ARBA00022676"/>
    </source>
</evidence>
<evidence type="ECO:0000313" key="5">
    <source>
        <dbReference type="EMBL" id="OOS26178.1"/>
    </source>
</evidence>
<dbReference type="InterPro" id="IPR029044">
    <property type="entry name" value="Nucleotide-diphossugar_trans"/>
</dbReference>
<dbReference type="GO" id="GO:0016757">
    <property type="term" value="F:glycosyltransferase activity"/>
    <property type="evidence" value="ECO:0007669"/>
    <property type="project" value="UniProtKB-KW"/>
</dbReference>
<accession>A0A1T0CUZ5</accession>
<feature type="domain" description="Glycosyltransferase 2-like" evidence="4">
    <location>
        <begin position="6"/>
        <end position="119"/>
    </location>
</feature>
<keyword evidence="3" id="KW-0808">Transferase</keyword>
<dbReference type="SUPFAM" id="SSF53448">
    <property type="entry name" value="Nucleotide-diphospho-sugar transferases"/>
    <property type="match status" value="1"/>
</dbReference>
<evidence type="ECO:0000259" key="4">
    <source>
        <dbReference type="Pfam" id="PF00535"/>
    </source>
</evidence>
<dbReference type="Proteomes" id="UP000190683">
    <property type="component" value="Unassembled WGS sequence"/>
</dbReference>
<protein>
    <recommendedName>
        <fullName evidence="4">Glycosyltransferase 2-like domain-containing protein</fullName>
    </recommendedName>
</protein>
<dbReference type="Gene3D" id="3.90.550.10">
    <property type="entry name" value="Spore Coat Polysaccharide Biosynthesis Protein SpsA, Chain A"/>
    <property type="match status" value="1"/>
</dbReference>
<dbReference type="Pfam" id="PF00535">
    <property type="entry name" value="Glycos_transf_2"/>
    <property type="match status" value="1"/>
</dbReference>
<comment type="similarity">
    <text evidence="1">Belongs to the glycosyltransferase 2 family.</text>
</comment>
<reference evidence="5 6" key="1">
    <citation type="submission" date="2017-02" db="EMBL/GenBank/DDBJ databases">
        <title>Draft genome sequence of Moraxella porci CCUG 54912T type strain.</title>
        <authorList>
            <person name="Salva-Serra F."/>
            <person name="Engstrom-Jakobsson H."/>
            <person name="Thorell K."/>
            <person name="Jaen-Luchoro D."/>
            <person name="Gonzales-Siles L."/>
            <person name="Karlsson R."/>
            <person name="Yazdan S."/>
            <person name="Boulund F."/>
            <person name="Johnning A."/>
            <person name="Engstrand L."/>
            <person name="Kristiansson E."/>
            <person name="Moore E."/>
        </authorList>
    </citation>
    <scope>NUCLEOTIDE SEQUENCE [LARGE SCALE GENOMIC DNA]</scope>
    <source>
        <strain evidence="5 6">CCUG 54912</strain>
    </source>
</reference>
<organism evidence="5 6">
    <name type="scientific">Moraxella porci DSM 25326</name>
    <dbReference type="NCBI Taxonomy" id="573983"/>
    <lineage>
        <taxon>Bacteria</taxon>
        <taxon>Pseudomonadati</taxon>
        <taxon>Pseudomonadota</taxon>
        <taxon>Gammaproteobacteria</taxon>
        <taxon>Moraxellales</taxon>
        <taxon>Moraxellaceae</taxon>
        <taxon>Moraxella</taxon>
    </lineage>
</organism>
<comment type="caution">
    <text evidence="5">The sequence shown here is derived from an EMBL/GenBank/DDBJ whole genome shotgun (WGS) entry which is preliminary data.</text>
</comment>
<proteinExistence type="inferred from homology"/>
<keyword evidence="6" id="KW-1185">Reference proteome</keyword>
<dbReference type="PANTHER" id="PTHR43179">
    <property type="entry name" value="RHAMNOSYLTRANSFERASE WBBL"/>
    <property type="match status" value="1"/>
</dbReference>
<evidence type="ECO:0000256" key="1">
    <source>
        <dbReference type="ARBA" id="ARBA00006739"/>
    </source>
</evidence>
<name>A0A1T0CUZ5_9GAMM</name>
<dbReference type="STRING" id="573983.B0681_03300"/>